<evidence type="ECO:0000256" key="4">
    <source>
        <dbReference type="ARBA" id="ARBA00007573"/>
    </source>
</evidence>
<evidence type="ECO:0000256" key="3">
    <source>
        <dbReference type="ARBA" id="ARBA00005043"/>
    </source>
</evidence>
<proteinExistence type="inferred from homology"/>
<comment type="pathway">
    <text evidence="3">tRNA modification; 5-methoxycarbonylmethyl-2-thiouridine-tRNA biosynthesis.</text>
</comment>
<keyword evidence="6" id="KW-0963">Cytoplasm</keyword>
<dbReference type="PANTHER" id="PTHR12896:SF1">
    <property type="entry name" value="ELONGATOR COMPLEX PROTEIN 4"/>
    <property type="match status" value="1"/>
</dbReference>
<evidence type="ECO:0000256" key="8">
    <source>
        <dbReference type="ARBA" id="ARBA00023242"/>
    </source>
</evidence>
<evidence type="ECO:0000256" key="9">
    <source>
        <dbReference type="SAM" id="MobiDB-lite"/>
    </source>
</evidence>
<evidence type="ECO:0000256" key="1">
    <source>
        <dbReference type="ARBA" id="ARBA00004123"/>
    </source>
</evidence>
<comment type="similarity">
    <text evidence="4">Belongs to the ELP4 family.</text>
</comment>
<name>A0A6A5VUA5_9PLEO</name>
<dbReference type="CDD" id="cd19494">
    <property type="entry name" value="Elp4"/>
    <property type="match status" value="1"/>
</dbReference>
<keyword evidence="7" id="KW-0819">tRNA processing</keyword>
<dbReference type="UniPathway" id="UPA00988"/>
<gene>
    <name evidence="10" type="ORF">P154DRAFT_625471</name>
</gene>
<evidence type="ECO:0000256" key="2">
    <source>
        <dbReference type="ARBA" id="ARBA00004496"/>
    </source>
</evidence>
<organism evidence="10 11">
    <name type="scientific">Amniculicola lignicola CBS 123094</name>
    <dbReference type="NCBI Taxonomy" id="1392246"/>
    <lineage>
        <taxon>Eukaryota</taxon>
        <taxon>Fungi</taxon>
        <taxon>Dikarya</taxon>
        <taxon>Ascomycota</taxon>
        <taxon>Pezizomycotina</taxon>
        <taxon>Dothideomycetes</taxon>
        <taxon>Pleosporomycetidae</taxon>
        <taxon>Pleosporales</taxon>
        <taxon>Amniculicolaceae</taxon>
        <taxon>Amniculicola</taxon>
    </lineage>
</organism>
<keyword evidence="8" id="KW-0539">Nucleus</keyword>
<feature type="compositionally biased region" description="Low complexity" evidence="9">
    <location>
        <begin position="20"/>
        <end position="30"/>
    </location>
</feature>
<evidence type="ECO:0000256" key="6">
    <source>
        <dbReference type="ARBA" id="ARBA00022490"/>
    </source>
</evidence>
<dbReference type="GO" id="GO:0005737">
    <property type="term" value="C:cytoplasm"/>
    <property type="evidence" value="ECO:0007669"/>
    <property type="project" value="UniProtKB-SubCell"/>
</dbReference>
<dbReference type="AlphaFoldDB" id="A0A6A5VUA5"/>
<dbReference type="GO" id="GO:0008023">
    <property type="term" value="C:transcription elongation factor complex"/>
    <property type="evidence" value="ECO:0007669"/>
    <property type="project" value="TreeGrafter"/>
</dbReference>
<dbReference type="EMBL" id="ML977708">
    <property type="protein sequence ID" value="KAF1993372.1"/>
    <property type="molecule type" value="Genomic_DNA"/>
</dbReference>
<dbReference type="InterPro" id="IPR027417">
    <property type="entry name" value="P-loop_NTPase"/>
</dbReference>
<evidence type="ECO:0000256" key="5">
    <source>
        <dbReference type="ARBA" id="ARBA00020265"/>
    </source>
</evidence>
<evidence type="ECO:0000313" key="11">
    <source>
        <dbReference type="Proteomes" id="UP000799779"/>
    </source>
</evidence>
<protein>
    <recommendedName>
        <fullName evidence="5">Elongator complex protein 4</fullName>
    </recommendedName>
</protein>
<comment type="subcellular location">
    <subcellularLocation>
        <location evidence="2">Cytoplasm</location>
    </subcellularLocation>
    <subcellularLocation>
        <location evidence="1">Nucleus</location>
    </subcellularLocation>
</comment>
<sequence>MAFRKRNIALSRPGDGQKNPDSPSSPSAAAPAPPTPGVRPSPIDGRPTISTGSPSLDGILAGHAGLPLGNSILIEESGTTDYAGALLRFYAAEGVVQGHRVHVVGMGEGWGRELPGLSESRDEVKRAESEKMKMKIAWRYEGLGKFDNARGAPAPNRGGVVVVQAQSGDGGEGGPAVFCHVFDLAKRLALPVGGAVNYIYIPRSGGVAPSPFVLILRNIQRQLAASAPGSVHRVVIPSLLSPALYPSDCARPESILQFLHALRALLRQYPTRLTAISTLPLSLYPRSTGLVRWMEIFSDGVIELSPFPYDPSQALSTSGATTQQEERPQGMLAVHKLPVFHERGGGGSMEGLGEDLAFTLSRRKFVIAKFSLPPVEGDHEAQEAAAQSAGGKMPSKKELEF</sequence>
<feature type="region of interest" description="Disordered" evidence="9">
    <location>
        <begin position="1"/>
        <end position="56"/>
    </location>
</feature>
<feature type="region of interest" description="Disordered" evidence="9">
    <location>
        <begin position="377"/>
        <end position="401"/>
    </location>
</feature>
<accession>A0A6A5VUA5</accession>
<reference evidence="10" key="1">
    <citation type="journal article" date="2020" name="Stud. Mycol.">
        <title>101 Dothideomycetes genomes: a test case for predicting lifestyles and emergence of pathogens.</title>
        <authorList>
            <person name="Haridas S."/>
            <person name="Albert R."/>
            <person name="Binder M."/>
            <person name="Bloem J."/>
            <person name="Labutti K."/>
            <person name="Salamov A."/>
            <person name="Andreopoulos B."/>
            <person name="Baker S."/>
            <person name="Barry K."/>
            <person name="Bills G."/>
            <person name="Bluhm B."/>
            <person name="Cannon C."/>
            <person name="Castanera R."/>
            <person name="Culley D."/>
            <person name="Daum C."/>
            <person name="Ezra D."/>
            <person name="Gonzalez J."/>
            <person name="Henrissat B."/>
            <person name="Kuo A."/>
            <person name="Liang C."/>
            <person name="Lipzen A."/>
            <person name="Lutzoni F."/>
            <person name="Magnuson J."/>
            <person name="Mondo S."/>
            <person name="Nolan M."/>
            <person name="Ohm R."/>
            <person name="Pangilinan J."/>
            <person name="Park H.-J."/>
            <person name="Ramirez L."/>
            <person name="Alfaro M."/>
            <person name="Sun H."/>
            <person name="Tritt A."/>
            <person name="Yoshinaga Y."/>
            <person name="Zwiers L.-H."/>
            <person name="Turgeon B."/>
            <person name="Goodwin S."/>
            <person name="Spatafora J."/>
            <person name="Crous P."/>
            <person name="Grigoriev I."/>
        </authorList>
    </citation>
    <scope>NUCLEOTIDE SEQUENCE</scope>
    <source>
        <strain evidence="10">CBS 123094</strain>
    </source>
</reference>
<dbReference type="OrthoDB" id="289162at2759"/>
<keyword evidence="11" id="KW-1185">Reference proteome</keyword>
<evidence type="ECO:0000256" key="7">
    <source>
        <dbReference type="ARBA" id="ARBA00022694"/>
    </source>
</evidence>
<evidence type="ECO:0000313" key="10">
    <source>
        <dbReference type="EMBL" id="KAF1993372.1"/>
    </source>
</evidence>
<dbReference type="InterPro" id="IPR008728">
    <property type="entry name" value="Elongator_complex_protein_4"/>
</dbReference>
<dbReference type="PANTHER" id="PTHR12896">
    <property type="entry name" value="PAX6 NEIGHBOR PROTEIN PAXNEB"/>
    <property type="match status" value="1"/>
</dbReference>
<dbReference type="Pfam" id="PF05625">
    <property type="entry name" value="PAXNEB"/>
    <property type="match status" value="1"/>
</dbReference>
<dbReference type="GO" id="GO:0002098">
    <property type="term" value="P:tRNA wobble uridine modification"/>
    <property type="evidence" value="ECO:0007669"/>
    <property type="project" value="InterPro"/>
</dbReference>
<dbReference type="GO" id="GO:0033588">
    <property type="term" value="C:elongator holoenzyme complex"/>
    <property type="evidence" value="ECO:0007669"/>
    <property type="project" value="InterPro"/>
</dbReference>
<dbReference type="Proteomes" id="UP000799779">
    <property type="component" value="Unassembled WGS sequence"/>
</dbReference>
<dbReference type="Gene3D" id="3.40.50.300">
    <property type="entry name" value="P-loop containing nucleotide triphosphate hydrolases"/>
    <property type="match status" value="1"/>
</dbReference>